<comment type="caution">
    <text evidence="5">The sequence shown here is derived from an EMBL/GenBank/DDBJ whole genome shotgun (WGS) entry which is preliminary data.</text>
</comment>
<keyword evidence="3" id="KW-0067">ATP-binding</keyword>
<feature type="binding site" evidence="3">
    <location>
        <position position="90"/>
    </location>
    <ligand>
        <name>ATP</name>
        <dbReference type="ChEBI" id="CHEBI:30616"/>
    </ligand>
</feature>
<dbReference type="GO" id="GO:0002144">
    <property type="term" value="C:cytosolic tRNA wobble base thiouridylase complex"/>
    <property type="evidence" value="ECO:0007669"/>
    <property type="project" value="TreeGrafter"/>
</dbReference>
<feature type="binding site" evidence="3">
    <location>
        <position position="173"/>
    </location>
    <ligand>
        <name>ATP</name>
        <dbReference type="ChEBI" id="CHEBI:30616"/>
    </ligand>
</feature>
<dbReference type="GO" id="GO:0002143">
    <property type="term" value="P:tRNA wobble position uridine thiolation"/>
    <property type="evidence" value="ECO:0007669"/>
    <property type="project" value="TreeGrafter"/>
</dbReference>
<feature type="binding site" evidence="3">
    <location>
        <position position="178"/>
    </location>
    <ligand>
        <name>ATP</name>
        <dbReference type="ChEBI" id="CHEBI:30616"/>
    </ligand>
</feature>
<feature type="binding site" evidence="2">
    <location>
        <position position="311"/>
    </location>
    <ligand>
        <name>Zn(2+)</name>
        <dbReference type="ChEBI" id="CHEBI:29105"/>
        <label>2</label>
    </ligand>
</feature>
<dbReference type="PANTHER" id="PTHR11807">
    <property type="entry name" value="ATPASES OF THE PP SUPERFAMILY-RELATED"/>
    <property type="match status" value="1"/>
</dbReference>
<keyword evidence="2" id="KW-0479">Metal-binding</keyword>
<feature type="binding site" evidence="2">
    <location>
        <position position="28"/>
    </location>
    <ligand>
        <name>Zn(2+)</name>
        <dbReference type="ChEBI" id="CHEBI:29105"/>
        <label>1</label>
    </ligand>
</feature>
<proteinExistence type="predicted"/>
<feature type="binding site" evidence="2">
    <location>
        <position position="12"/>
    </location>
    <ligand>
        <name>Zn(2+)</name>
        <dbReference type="ChEBI" id="CHEBI:29105"/>
        <label>1</label>
    </ligand>
</feature>
<dbReference type="InterPro" id="IPR014729">
    <property type="entry name" value="Rossmann-like_a/b/a_fold"/>
</dbReference>
<dbReference type="EMBL" id="JACQPB010000040">
    <property type="protein sequence ID" value="MBI4210693.1"/>
    <property type="molecule type" value="Genomic_DNA"/>
</dbReference>
<name>A0A8T3YKC8_9ARCH</name>
<evidence type="ECO:0000313" key="5">
    <source>
        <dbReference type="EMBL" id="MBI4210693.1"/>
    </source>
</evidence>
<evidence type="ECO:0000256" key="2">
    <source>
        <dbReference type="PIRSR" id="PIRSR004976-50"/>
    </source>
</evidence>
<evidence type="ECO:0000256" key="3">
    <source>
        <dbReference type="PIRSR" id="PIRSR004976-51"/>
    </source>
</evidence>
<feature type="domain" description="tRNA(Ile)-lysidine/2-thiocytidine synthase N-terminal" evidence="4">
    <location>
        <begin position="55"/>
        <end position="255"/>
    </location>
</feature>
<dbReference type="Pfam" id="PF01171">
    <property type="entry name" value="ATP_bind_3"/>
    <property type="match status" value="1"/>
</dbReference>
<dbReference type="GO" id="GO:0000049">
    <property type="term" value="F:tRNA binding"/>
    <property type="evidence" value="ECO:0007669"/>
    <property type="project" value="InterPro"/>
</dbReference>
<feature type="binding site" evidence="2">
    <location>
        <position position="296"/>
    </location>
    <ligand>
        <name>Zn(2+)</name>
        <dbReference type="ChEBI" id="CHEBI:29105"/>
        <label>2</label>
    </ligand>
</feature>
<organism evidence="5 6">
    <name type="scientific">Candidatus Iainarchaeum sp</name>
    <dbReference type="NCBI Taxonomy" id="3101447"/>
    <lineage>
        <taxon>Archaea</taxon>
        <taxon>Candidatus Iainarchaeota</taxon>
        <taxon>Candidatus Iainarchaeia</taxon>
        <taxon>Candidatus Iainarchaeales</taxon>
        <taxon>Candidatus Iainarchaeaceae</taxon>
        <taxon>Candidatus Iainarchaeum</taxon>
    </lineage>
</organism>
<protein>
    <submittedName>
        <fullName evidence="5">TIGR00269 family protein</fullName>
    </submittedName>
</protein>
<dbReference type="InterPro" id="IPR035107">
    <property type="entry name" value="tRNA_thiolation_TtcA_Ctu1"/>
</dbReference>
<dbReference type="SUPFAM" id="SSF52402">
    <property type="entry name" value="Adenine nucleotide alpha hydrolases-like"/>
    <property type="match status" value="1"/>
</dbReference>
<feature type="binding site" evidence="2">
    <location>
        <position position="299"/>
    </location>
    <ligand>
        <name>Zn(2+)</name>
        <dbReference type="ChEBI" id="CHEBI:29105"/>
        <label>2</label>
    </ligand>
</feature>
<feature type="binding site" evidence="2">
    <location>
        <position position="308"/>
    </location>
    <ligand>
        <name>Zn(2+)</name>
        <dbReference type="ChEBI" id="CHEBI:29105"/>
        <label>2</label>
    </ligand>
</feature>
<dbReference type="Proteomes" id="UP000732298">
    <property type="component" value="Unassembled WGS sequence"/>
</dbReference>
<dbReference type="InterPro" id="IPR011063">
    <property type="entry name" value="TilS/TtcA_N"/>
</dbReference>
<feature type="binding site" evidence="2">
    <location>
        <position position="9"/>
    </location>
    <ligand>
        <name>Zn(2+)</name>
        <dbReference type="ChEBI" id="CHEBI:29105"/>
        <label>1</label>
    </ligand>
</feature>
<dbReference type="PANTHER" id="PTHR11807:SF12">
    <property type="entry name" value="CYTOPLASMIC TRNA 2-THIOLATION PROTEIN 1"/>
    <property type="match status" value="1"/>
</dbReference>
<gene>
    <name evidence="5" type="ORF">HY544_04270</name>
</gene>
<accession>A0A8T3YKC8</accession>
<dbReference type="NCBIfam" id="TIGR00269">
    <property type="entry name" value="TIGR00269 family protein"/>
    <property type="match status" value="1"/>
</dbReference>
<dbReference type="Gene3D" id="3.40.50.620">
    <property type="entry name" value="HUPs"/>
    <property type="match status" value="1"/>
</dbReference>
<evidence type="ECO:0000256" key="1">
    <source>
        <dbReference type="ARBA" id="ARBA00022679"/>
    </source>
</evidence>
<dbReference type="GO" id="GO:0046872">
    <property type="term" value="F:metal ion binding"/>
    <property type="evidence" value="ECO:0007669"/>
    <property type="project" value="UniProtKB-KW"/>
</dbReference>
<dbReference type="AlphaFoldDB" id="A0A8T3YKC8"/>
<feature type="binding site" evidence="3">
    <location>
        <begin position="59"/>
        <end position="61"/>
    </location>
    <ligand>
        <name>ATP</name>
        <dbReference type="ChEBI" id="CHEBI:30616"/>
    </ligand>
</feature>
<evidence type="ECO:0000313" key="6">
    <source>
        <dbReference type="Proteomes" id="UP000732298"/>
    </source>
</evidence>
<sequence length="347" mass="38850">MQEISLNRCDKCGSEAKVHLPYGPHRLCAQHFNEFFEHRVRKTMRTNRMVKYGEKVAVGVSGGKDSMVTLHMLNKVFGETWQNRIEAIMIDEGIRGYRDKAIEIAEEYCTAHSIPYNVVSMEDELGISTEQAMRRIHEAQGSMGATCSYCGVFRRQMLNRTARETGAQKLATGHNMDDEVQSIAMNVFSGDFTRLARIGEVAGGVKSAKLVPRIKPLYETPEKDIIAYAALNGIRHYSDECCPYSWMAKRNMYRKTLNDLENAVPGTKHSILASFRKLKPALRMLESNRSSAITECAQCGEASNSGTCASCRQMEKLMEMRGNKAPIRPKILKKDGALTCSQTKSVG</sequence>
<dbReference type="GO" id="GO:0005524">
    <property type="term" value="F:ATP binding"/>
    <property type="evidence" value="ECO:0007669"/>
    <property type="project" value="UniProtKB-KW"/>
</dbReference>
<dbReference type="PIRSF" id="PIRSF004976">
    <property type="entry name" value="ATPase_YdaO"/>
    <property type="match status" value="1"/>
</dbReference>
<reference evidence="5" key="1">
    <citation type="submission" date="2020-07" db="EMBL/GenBank/DDBJ databases">
        <title>Huge and variable diversity of episymbiotic CPR bacteria and DPANN archaea in groundwater ecosystems.</title>
        <authorList>
            <person name="He C.Y."/>
            <person name="Keren R."/>
            <person name="Whittaker M."/>
            <person name="Farag I.F."/>
            <person name="Doudna J."/>
            <person name="Cate J.H.D."/>
            <person name="Banfield J.F."/>
        </authorList>
    </citation>
    <scope>NUCLEOTIDE SEQUENCE</scope>
    <source>
        <strain evidence="5">NC_groundwater_1296_Ag_S-0.2um_52_80</strain>
    </source>
</reference>
<dbReference type="InterPro" id="IPR000541">
    <property type="entry name" value="Ncs6/Tuc1/Ctu1"/>
</dbReference>
<keyword evidence="3" id="KW-0547">Nucleotide-binding</keyword>
<keyword evidence="1" id="KW-0808">Transferase</keyword>
<feature type="binding site" evidence="2">
    <location>
        <position position="31"/>
    </location>
    <ligand>
        <name>Zn(2+)</name>
        <dbReference type="ChEBI" id="CHEBI:29105"/>
        <label>1</label>
    </ligand>
</feature>
<evidence type="ECO:0000259" key="4">
    <source>
        <dbReference type="Pfam" id="PF01171"/>
    </source>
</evidence>
<keyword evidence="2" id="KW-0862">Zinc</keyword>
<dbReference type="GO" id="GO:0016740">
    <property type="term" value="F:transferase activity"/>
    <property type="evidence" value="ECO:0007669"/>
    <property type="project" value="UniProtKB-KW"/>
</dbReference>
<feature type="binding site" evidence="3">
    <location>
        <position position="65"/>
    </location>
    <ligand>
        <name>ATP</name>
        <dbReference type="ChEBI" id="CHEBI:30616"/>
    </ligand>
</feature>